<dbReference type="InterPro" id="IPR010982">
    <property type="entry name" value="Lambda_DNA-bd_dom_sf"/>
</dbReference>
<dbReference type="CDD" id="cd00093">
    <property type="entry name" value="HTH_XRE"/>
    <property type="match status" value="1"/>
</dbReference>
<feature type="transmembrane region" description="Helical" evidence="1">
    <location>
        <begin position="170"/>
        <end position="192"/>
    </location>
</feature>
<accession>A0AA97FHH1</accession>
<dbReference type="KEGG" id="mbet:N8K70_00965"/>
<dbReference type="SMART" id="SM00530">
    <property type="entry name" value="HTH_XRE"/>
    <property type="match status" value="1"/>
</dbReference>
<keyword evidence="1" id="KW-1133">Transmembrane helix</keyword>
<gene>
    <name evidence="3" type="ORF">N8K70_00965</name>
</gene>
<feature type="transmembrane region" description="Helical" evidence="1">
    <location>
        <begin position="121"/>
        <end position="139"/>
    </location>
</feature>
<sequence length="198" mass="21520">MNGKSGRNETRVSALRRSAGWTQERLCEQSGVPVRTIQRLEAGNETSLETLSRIADALKVEVRDLFVTTDGAGFAAAIDGLDDRRARVRRHQWVLNIVGWAAISVGVLVGAGGAWSGPDRFFTYAIGGLVALTAGLWAVRGRPRWLPMAAVWVTAAVSLLYLLAFGWAWWVYGCVAVVVIALGALLTWLLVVETQRSV</sequence>
<dbReference type="RefSeq" id="WP_317139743.1">
    <property type="nucleotide sequence ID" value="NZ_CP118157.1"/>
</dbReference>
<name>A0AA97FHH1_9MICO</name>
<dbReference type="GO" id="GO:0003677">
    <property type="term" value="F:DNA binding"/>
    <property type="evidence" value="ECO:0007669"/>
    <property type="project" value="InterPro"/>
</dbReference>
<dbReference type="PROSITE" id="PS50943">
    <property type="entry name" value="HTH_CROC1"/>
    <property type="match status" value="1"/>
</dbReference>
<dbReference type="Gene3D" id="1.10.260.40">
    <property type="entry name" value="lambda repressor-like DNA-binding domains"/>
    <property type="match status" value="1"/>
</dbReference>
<keyword evidence="4" id="KW-1185">Reference proteome</keyword>
<dbReference type="EMBL" id="CP118157">
    <property type="protein sequence ID" value="WOF23273.1"/>
    <property type="molecule type" value="Genomic_DNA"/>
</dbReference>
<feature type="domain" description="HTH cro/C1-type" evidence="2">
    <location>
        <begin position="12"/>
        <end position="65"/>
    </location>
</feature>
<dbReference type="Proteomes" id="UP001305498">
    <property type="component" value="Chromosome"/>
</dbReference>
<keyword evidence="1" id="KW-0472">Membrane</keyword>
<protein>
    <submittedName>
        <fullName evidence="3">Helix-turn-helix domain-containing protein</fullName>
    </submittedName>
</protein>
<feature type="transmembrane region" description="Helical" evidence="1">
    <location>
        <begin position="93"/>
        <end position="115"/>
    </location>
</feature>
<evidence type="ECO:0000259" key="2">
    <source>
        <dbReference type="PROSITE" id="PS50943"/>
    </source>
</evidence>
<proteinExistence type="predicted"/>
<dbReference type="InterPro" id="IPR001387">
    <property type="entry name" value="Cro/C1-type_HTH"/>
</dbReference>
<evidence type="ECO:0000313" key="3">
    <source>
        <dbReference type="EMBL" id="WOF23273.1"/>
    </source>
</evidence>
<dbReference type="Pfam" id="PF01381">
    <property type="entry name" value="HTH_3"/>
    <property type="match status" value="1"/>
</dbReference>
<dbReference type="AlphaFoldDB" id="A0AA97FHH1"/>
<organism evidence="3 4">
    <name type="scientific">Microbacterium betulae</name>
    <dbReference type="NCBI Taxonomy" id="2981139"/>
    <lineage>
        <taxon>Bacteria</taxon>
        <taxon>Bacillati</taxon>
        <taxon>Actinomycetota</taxon>
        <taxon>Actinomycetes</taxon>
        <taxon>Micrococcales</taxon>
        <taxon>Microbacteriaceae</taxon>
        <taxon>Microbacterium</taxon>
    </lineage>
</organism>
<keyword evidence="1" id="KW-0812">Transmembrane</keyword>
<reference evidence="3 4" key="1">
    <citation type="submission" date="2023-02" db="EMBL/GenBank/DDBJ databases">
        <title>Microbacterium betulae sp. nov., isolated from birch wood.</title>
        <authorList>
            <person name="Pasciak M."/>
            <person name="Pawlik K.J."/>
            <person name="Martynowski D."/>
            <person name="Laczmanski L."/>
            <person name="Ciekot J."/>
            <person name="Szponar B."/>
            <person name="Wojcik-Fatla A."/>
            <person name="Mackiewicz B."/>
            <person name="Farian E."/>
            <person name="Cholewa G."/>
            <person name="Cholewa A."/>
            <person name="Dutkiewicz J."/>
        </authorList>
    </citation>
    <scope>NUCLEOTIDE SEQUENCE [LARGE SCALE GENOMIC DNA]</scope>
    <source>
        <strain evidence="3 4">AB</strain>
    </source>
</reference>
<evidence type="ECO:0000256" key="1">
    <source>
        <dbReference type="SAM" id="Phobius"/>
    </source>
</evidence>
<dbReference type="SUPFAM" id="SSF47413">
    <property type="entry name" value="lambda repressor-like DNA-binding domains"/>
    <property type="match status" value="1"/>
</dbReference>
<feature type="transmembrane region" description="Helical" evidence="1">
    <location>
        <begin position="146"/>
        <end position="164"/>
    </location>
</feature>
<evidence type="ECO:0000313" key="4">
    <source>
        <dbReference type="Proteomes" id="UP001305498"/>
    </source>
</evidence>